<keyword evidence="4" id="KW-1185">Reference proteome</keyword>
<accession>W4KJA0</accession>
<dbReference type="HOGENOM" id="CLU_059613_0_0_1"/>
<feature type="region of interest" description="Disordered" evidence="1">
    <location>
        <begin position="200"/>
        <end position="226"/>
    </location>
</feature>
<dbReference type="eggNOG" id="ENOG502S4SZ">
    <property type="taxonomic scope" value="Eukaryota"/>
</dbReference>
<dbReference type="GeneID" id="20665689"/>
<dbReference type="AlphaFoldDB" id="W4KJA0"/>
<reference evidence="3 4" key="1">
    <citation type="journal article" date="2012" name="New Phytol.">
        <title>Insight into trade-off between wood decay and parasitism from the genome of a fungal forest pathogen.</title>
        <authorList>
            <person name="Olson A."/>
            <person name="Aerts A."/>
            <person name="Asiegbu F."/>
            <person name="Belbahri L."/>
            <person name="Bouzid O."/>
            <person name="Broberg A."/>
            <person name="Canback B."/>
            <person name="Coutinho P.M."/>
            <person name="Cullen D."/>
            <person name="Dalman K."/>
            <person name="Deflorio G."/>
            <person name="van Diepen L.T."/>
            <person name="Dunand C."/>
            <person name="Duplessis S."/>
            <person name="Durling M."/>
            <person name="Gonthier P."/>
            <person name="Grimwood J."/>
            <person name="Fossdal C.G."/>
            <person name="Hansson D."/>
            <person name="Henrissat B."/>
            <person name="Hietala A."/>
            <person name="Himmelstrand K."/>
            <person name="Hoffmeister D."/>
            <person name="Hogberg N."/>
            <person name="James T.Y."/>
            <person name="Karlsson M."/>
            <person name="Kohler A."/>
            <person name="Kues U."/>
            <person name="Lee Y.H."/>
            <person name="Lin Y.C."/>
            <person name="Lind M."/>
            <person name="Lindquist E."/>
            <person name="Lombard V."/>
            <person name="Lucas S."/>
            <person name="Lunden K."/>
            <person name="Morin E."/>
            <person name="Murat C."/>
            <person name="Park J."/>
            <person name="Raffaello T."/>
            <person name="Rouze P."/>
            <person name="Salamov A."/>
            <person name="Schmutz J."/>
            <person name="Solheim H."/>
            <person name="Stahlberg J."/>
            <person name="Velez H."/>
            <person name="de Vries R.P."/>
            <person name="Wiebenga A."/>
            <person name="Woodward S."/>
            <person name="Yakovlev I."/>
            <person name="Garbelotto M."/>
            <person name="Martin F."/>
            <person name="Grigoriev I.V."/>
            <person name="Stenlid J."/>
        </authorList>
    </citation>
    <scope>NUCLEOTIDE SEQUENCE [LARGE SCALE GENOMIC DNA]</scope>
    <source>
        <strain evidence="3 4">TC 32-1</strain>
    </source>
</reference>
<gene>
    <name evidence="3" type="ORF">HETIRDRAFT_100506</name>
</gene>
<dbReference type="OrthoDB" id="41588at2759"/>
<organism evidence="3 4">
    <name type="scientific">Heterobasidion irregulare (strain TC 32-1)</name>
    <dbReference type="NCBI Taxonomy" id="747525"/>
    <lineage>
        <taxon>Eukaryota</taxon>
        <taxon>Fungi</taxon>
        <taxon>Dikarya</taxon>
        <taxon>Basidiomycota</taxon>
        <taxon>Agaricomycotina</taxon>
        <taxon>Agaricomycetes</taxon>
        <taxon>Russulales</taxon>
        <taxon>Bondarzewiaceae</taxon>
        <taxon>Heterobasidion</taxon>
        <taxon>Heterobasidion annosum species complex</taxon>
    </lineage>
</organism>
<dbReference type="RefSeq" id="XP_009542731.1">
    <property type="nucleotide sequence ID" value="XM_009544436.1"/>
</dbReference>
<name>W4KJA0_HETIT</name>
<dbReference type="Pfam" id="PF13324">
    <property type="entry name" value="GCIP_N"/>
    <property type="match status" value="1"/>
</dbReference>
<evidence type="ECO:0000256" key="1">
    <source>
        <dbReference type="SAM" id="MobiDB-lite"/>
    </source>
</evidence>
<dbReference type="KEGG" id="hir:HETIRDRAFT_100506"/>
<proteinExistence type="predicted"/>
<dbReference type="GO" id="GO:0005634">
    <property type="term" value="C:nucleus"/>
    <property type="evidence" value="ECO:0007669"/>
    <property type="project" value="TreeGrafter"/>
</dbReference>
<feature type="domain" description="Cyclin-D1-binding protein 1-like N-terminal" evidence="2">
    <location>
        <begin position="47"/>
        <end position="200"/>
    </location>
</feature>
<evidence type="ECO:0000313" key="4">
    <source>
        <dbReference type="Proteomes" id="UP000030671"/>
    </source>
</evidence>
<evidence type="ECO:0000259" key="2">
    <source>
        <dbReference type="Pfam" id="PF13324"/>
    </source>
</evidence>
<dbReference type="PANTHER" id="PTHR15492:SF1">
    <property type="entry name" value="CYCLIN-D1-BINDING PROTEIN 1"/>
    <property type="match status" value="1"/>
</dbReference>
<protein>
    <recommendedName>
        <fullName evidence="2">Cyclin-D1-binding protein 1-like N-terminal domain-containing protein</fullName>
    </recommendedName>
</protein>
<dbReference type="PANTHER" id="PTHR15492">
    <property type="entry name" value="CYCLIN D1-BINDING PROTEIN 1"/>
    <property type="match status" value="1"/>
</dbReference>
<dbReference type="InterPro" id="IPR026907">
    <property type="entry name" value="GCIP-like"/>
</dbReference>
<dbReference type="InParanoid" id="W4KJA0"/>
<feature type="compositionally biased region" description="Acidic residues" evidence="1">
    <location>
        <begin position="200"/>
        <end position="217"/>
    </location>
</feature>
<dbReference type="Proteomes" id="UP000030671">
    <property type="component" value="Unassembled WGS sequence"/>
</dbReference>
<dbReference type="EMBL" id="KI925455">
    <property type="protein sequence ID" value="ETW85927.1"/>
    <property type="molecule type" value="Genomic_DNA"/>
</dbReference>
<dbReference type="Gene3D" id="1.20.1410.10">
    <property type="entry name" value="I/LWEQ domain"/>
    <property type="match status" value="1"/>
</dbReference>
<dbReference type="InterPro" id="IPR049317">
    <property type="entry name" value="GCIP-like_N"/>
</dbReference>
<feature type="region of interest" description="Disordered" evidence="1">
    <location>
        <begin position="341"/>
        <end position="370"/>
    </location>
</feature>
<sequence>MADAHAHTAALSLLAEHTAAASAALAHGPAPDVAVPAQPLPALRADLLALLALIYSDITKTSLALNPDAPAPSAALTPLAALASHTATLTANAAAFRPHTHGASLAAEVRRLARAVLDAVHELTKAHLALARATTSRAKSSAAGQEYLVRTAAVHDLIDRARSTGPHGLSKDNIHAVRKLWVAQGDPITDAIAELKDVVDSADDDDGDDDGDDDDAADLAGSSDLDDGWDDGVLELGSGKILPEQRMLAESLIPVLQRTATLHKQVGALLLISPPLPILPAPPPPPALDALLAAAAALCVASDELASHIYSAPDDPSDFRAARAGFARALEAVGRVVDGFWPDEKDGGSAGGADGADGAQERAGAPKGSRRWFRARFAKLCEDVTSIDWPQKKSTDAS</sequence>
<evidence type="ECO:0000313" key="3">
    <source>
        <dbReference type="EMBL" id="ETW85927.1"/>
    </source>
</evidence>
<feature type="compositionally biased region" description="Low complexity" evidence="1">
    <location>
        <begin position="356"/>
        <end position="365"/>
    </location>
</feature>